<proteinExistence type="predicted"/>
<dbReference type="Proteomes" id="UP000287166">
    <property type="component" value="Unassembled WGS sequence"/>
</dbReference>
<accession>A0A401H3C9</accession>
<protein>
    <submittedName>
        <fullName evidence="2">Uncharacterized protein</fullName>
    </submittedName>
</protein>
<sequence length="328" mass="35475">MYRSQVWSHRGGQTGVSDASRAAVSPHGGVASGCVGRQAHRSVHRLAHGARGGLIQTAQRGVYTVYSPSFGQRTSVEEDSGCCPAGAWRLLASGASPRLALAAVYRDTGIPRTDATPPSRRIRAVPAQSQPQCHQSAVPSAHAHLGLALPDKLPARPPGTHAWGYALAPPNPSILPISGPPWRKRALKSRRTCPACPTWSSDRVPGERIRTRSGRTRISYIVYCILRPPRRTFQLANENDADWRAIIPAGLGCRTTTTPLLYWGGGGGRDNVPGHPPHVGFVYWRKERDAAEGKGVQLRLPSPYCTRVASVHTHCPQISQPCSNTWNV</sequence>
<keyword evidence="3" id="KW-1185">Reference proteome</keyword>
<dbReference type="RefSeq" id="XP_027619858.1">
    <property type="nucleotide sequence ID" value="XM_027764057.1"/>
</dbReference>
<dbReference type="AlphaFoldDB" id="A0A401H3C9"/>
<name>A0A401H3C9_9APHY</name>
<dbReference type="PROSITE" id="PS51257">
    <property type="entry name" value="PROKAR_LIPOPROTEIN"/>
    <property type="match status" value="1"/>
</dbReference>
<reference evidence="2 3" key="1">
    <citation type="journal article" date="2018" name="Sci. Rep.">
        <title>Genome sequence of the cauliflower mushroom Sparassis crispa (Hanabiratake) and its association with beneficial usage.</title>
        <authorList>
            <person name="Kiyama R."/>
            <person name="Furutani Y."/>
            <person name="Kawaguchi K."/>
            <person name="Nakanishi T."/>
        </authorList>
    </citation>
    <scope>NUCLEOTIDE SEQUENCE [LARGE SCALE GENOMIC DNA]</scope>
</reference>
<evidence type="ECO:0000256" key="1">
    <source>
        <dbReference type="SAM" id="MobiDB-lite"/>
    </source>
</evidence>
<gene>
    <name evidence="2" type="ORF">SCP_1403530</name>
</gene>
<feature type="region of interest" description="Disordered" evidence="1">
    <location>
        <begin position="1"/>
        <end position="29"/>
    </location>
</feature>
<dbReference type="InParanoid" id="A0A401H3C9"/>
<comment type="caution">
    <text evidence="2">The sequence shown here is derived from an EMBL/GenBank/DDBJ whole genome shotgun (WGS) entry which is preliminary data.</text>
</comment>
<organism evidence="2 3">
    <name type="scientific">Sparassis crispa</name>
    <dbReference type="NCBI Taxonomy" id="139825"/>
    <lineage>
        <taxon>Eukaryota</taxon>
        <taxon>Fungi</taxon>
        <taxon>Dikarya</taxon>
        <taxon>Basidiomycota</taxon>
        <taxon>Agaricomycotina</taxon>
        <taxon>Agaricomycetes</taxon>
        <taxon>Polyporales</taxon>
        <taxon>Sparassidaceae</taxon>
        <taxon>Sparassis</taxon>
    </lineage>
</organism>
<dbReference type="GeneID" id="38785862"/>
<evidence type="ECO:0000313" key="2">
    <source>
        <dbReference type="EMBL" id="GBE88945.1"/>
    </source>
</evidence>
<dbReference type="EMBL" id="BFAD01000014">
    <property type="protein sequence ID" value="GBE88945.1"/>
    <property type="molecule type" value="Genomic_DNA"/>
</dbReference>
<evidence type="ECO:0000313" key="3">
    <source>
        <dbReference type="Proteomes" id="UP000287166"/>
    </source>
</evidence>